<name>S7PS05_GLOTA</name>
<evidence type="ECO:0000313" key="2">
    <source>
        <dbReference type="Proteomes" id="UP000030669"/>
    </source>
</evidence>
<reference evidence="1 2" key="1">
    <citation type="journal article" date="2012" name="Science">
        <title>The Paleozoic origin of enzymatic lignin decomposition reconstructed from 31 fungal genomes.</title>
        <authorList>
            <person name="Floudas D."/>
            <person name="Binder M."/>
            <person name="Riley R."/>
            <person name="Barry K."/>
            <person name="Blanchette R.A."/>
            <person name="Henrissat B."/>
            <person name="Martinez A.T."/>
            <person name="Otillar R."/>
            <person name="Spatafora J.W."/>
            <person name="Yadav J.S."/>
            <person name="Aerts A."/>
            <person name="Benoit I."/>
            <person name="Boyd A."/>
            <person name="Carlson A."/>
            <person name="Copeland A."/>
            <person name="Coutinho P.M."/>
            <person name="de Vries R.P."/>
            <person name="Ferreira P."/>
            <person name="Findley K."/>
            <person name="Foster B."/>
            <person name="Gaskell J."/>
            <person name="Glotzer D."/>
            <person name="Gorecki P."/>
            <person name="Heitman J."/>
            <person name="Hesse C."/>
            <person name="Hori C."/>
            <person name="Igarashi K."/>
            <person name="Jurgens J.A."/>
            <person name="Kallen N."/>
            <person name="Kersten P."/>
            <person name="Kohler A."/>
            <person name="Kuees U."/>
            <person name="Kumar T.K.A."/>
            <person name="Kuo A."/>
            <person name="LaButti K."/>
            <person name="Larrondo L.F."/>
            <person name="Lindquist E."/>
            <person name="Ling A."/>
            <person name="Lombard V."/>
            <person name="Lucas S."/>
            <person name="Lundell T."/>
            <person name="Martin R."/>
            <person name="McLaughlin D.J."/>
            <person name="Morgenstern I."/>
            <person name="Morin E."/>
            <person name="Murat C."/>
            <person name="Nagy L.G."/>
            <person name="Nolan M."/>
            <person name="Ohm R.A."/>
            <person name="Patyshakuliyeva A."/>
            <person name="Rokas A."/>
            <person name="Ruiz-Duenas F.J."/>
            <person name="Sabat G."/>
            <person name="Salamov A."/>
            <person name="Samejima M."/>
            <person name="Schmutz J."/>
            <person name="Slot J.C."/>
            <person name="St John F."/>
            <person name="Stenlid J."/>
            <person name="Sun H."/>
            <person name="Sun S."/>
            <person name="Syed K."/>
            <person name="Tsang A."/>
            <person name="Wiebenga A."/>
            <person name="Young D."/>
            <person name="Pisabarro A."/>
            <person name="Eastwood D.C."/>
            <person name="Martin F."/>
            <person name="Cullen D."/>
            <person name="Grigoriev I.V."/>
            <person name="Hibbett D.S."/>
        </authorList>
    </citation>
    <scope>NUCLEOTIDE SEQUENCE [LARGE SCALE GENOMIC DNA]</scope>
    <source>
        <strain evidence="1 2">ATCC 11539</strain>
    </source>
</reference>
<protein>
    <submittedName>
        <fullName evidence="1">Uncharacterized protein</fullName>
    </submittedName>
</protein>
<dbReference type="HOGENOM" id="CLU_2171348_0_0_1"/>
<evidence type="ECO:0000313" key="1">
    <source>
        <dbReference type="EMBL" id="EPQ50157.1"/>
    </source>
</evidence>
<organism evidence="1 2">
    <name type="scientific">Gloeophyllum trabeum (strain ATCC 11539 / FP-39264 / Madison 617)</name>
    <name type="common">Brown rot fungus</name>
    <dbReference type="NCBI Taxonomy" id="670483"/>
    <lineage>
        <taxon>Eukaryota</taxon>
        <taxon>Fungi</taxon>
        <taxon>Dikarya</taxon>
        <taxon>Basidiomycota</taxon>
        <taxon>Agaricomycotina</taxon>
        <taxon>Agaricomycetes</taxon>
        <taxon>Gloeophyllales</taxon>
        <taxon>Gloeophyllaceae</taxon>
        <taxon>Gloeophyllum</taxon>
    </lineage>
</organism>
<dbReference type="AlphaFoldDB" id="S7PS05"/>
<dbReference type="GeneID" id="19302958"/>
<dbReference type="Proteomes" id="UP000030669">
    <property type="component" value="Unassembled WGS sequence"/>
</dbReference>
<proteinExistence type="predicted"/>
<dbReference type="EMBL" id="KB469341">
    <property type="protein sequence ID" value="EPQ50157.1"/>
    <property type="molecule type" value="Genomic_DNA"/>
</dbReference>
<accession>S7PS05</accession>
<dbReference type="KEGG" id="gtr:GLOTRDRAFT_134208"/>
<sequence length="110" mass="12578">MFSEKTPKPILRRNGHKAGEWVGCRVYGDPEDPPVWIEAQVQGVAFNTKGEVVYEVKERDSGKTTFFRESDLCDVGRVKARNQGVTFQEGEREGAEWDENACTEYNIGYW</sequence>
<keyword evidence="2" id="KW-1185">Reference proteome</keyword>
<gene>
    <name evidence="1" type="ORF">GLOTRDRAFT_134208</name>
</gene>
<dbReference type="RefSeq" id="XP_007871389.1">
    <property type="nucleotide sequence ID" value="XM_007873198.1"/>
</dbReference>